<dbReference type="Proteomes" id="UP000464661">
    <property type="component" value="Chromosome"/>
</dbReference>
<dbReference type="NCBIfam" id="TIGR00254">
    <property type="entry name" value="GGDEF"/>
    <property type="match status" value="1"/>
</dbReference>
<dbReference type="GO" id="GO:0003824">
    <property type="term" value="F:catalytic activity"/>
    <property type="evidence" value="ECO:0007669"/>
    <property type="project" value="UniProtKB-ARBA"/>
</dbReference>
<keyword evidence="3" id="KW-0472">Membrane</keyword>
<dbReference type="InterPro" id="IPR000160">
    <property type="entry name" value="GGDEF_dom"/>
</dbReference>
<feature type="transmembrane region" description="Helical" evidence="3">
    <location>
        <begin position="151"/>
        <end position="176"/>
    </location>
</feature>
<feature type="domain" description="GGDEF" evidence="5">
    <location>
        <begin position="278"/>
        <end position="412"/>
    </location>
</feature>
<dbReference type="PANTHER" id="PTHR46663:SF2">
    <property type="entry name" value="GGDEF DOMAIN-CONTAINING PROTEIN"/>
    <property type="match status" value="1"/>
</dbReference>
<dbReference type="SUPFAM" id="SSF55073">
    <property type="entry name" value="Nucleotide cyclase"/>
    <property type="match status" value="1"/>
</dbReference>
<dbReference type="InterPro" id="IPR029787">
    <property type="entry name" value="Nucleotide_cyclase"/>
</dbReference>
<evidence type="ECO:0000256" key="1">
    <source>
        <dbReference type="ARBA" id="ARBA00001946"/>
    </source>
</evidence>
<dbReference type="InterPro" id="IPR052163">
    <property type="entry name" value="DGC-Regulatory_Protein"/>
</dbReference>
<dbReference type="PANTHER" id="PTHR46663">
    <property type="entry name" value="DIGUANYLATE CYCLASE DGCT-RELATED"/>
    <property type="match status" value="1"/>
</dbReference>
<accession>A0A7U6RFL3</accession>
<evidence type="ECO:0000313" key="6">
    <source>
        <dbReference type="EMBL" id="BBU46851.1"/>
    </source>
</evidence>
<dbReference type="Pfam" id="PF17152">
    <property type="entry name" value="CHASE8"/>
    <property type="match status" value="1"/>
</dbReference>
<dbReference type="SMART" id="SM00267">
    <property type="entry name" value="GGDEF"/>
    <property type="match status" value="1"/>
</dbReference>
<dbReference type="PROSITE" id="PS50885">
    <property type="entry name" value="HAMP"/>
    <property type="match status" value="1"/>
</dbReference>
<comment type="cofactor">
    <cofactor evidence="1">
        <name>Mg(2+)</name>
        <dbReference type="ChEBI" id="CHEBI:18420"/>
    </cofactor>
</comment>
<feature type="domain" description="HAMP" evidence="4">
    <location>
        <begin position="182"/>
        <end position="235"/>
    </location>
</feature>
<dbReference type="AlphaFoldDB" id="A0A7U6RFL3"/>
<evidence type="ECO:0000259" key="4">
    <source>
        <dbReference type="PROSITE" id="PS50885"/>
    </source>
</evidence>
<evidence type="ECO:0000313" key="7">
    <source>
        <dbReference type="Proteomes" id="UP000464661"/>
    </source>
</evidence>
<dbReference type="Pfam" id="PF00990">
    <property type="entry name" value="GGDEF"/>
    <property type="match status" value="1"/>
</dbReference>
<dbReference type="SMART" id="SM00304">
    <property type="entry name" value="HAMP"/>
    <property type="match status" value="1"/>
</dbReference>
<dbReference type="GO" id="GO:0007165">
    <property type="term" value="P:signal transduction"/>
    <property type="evidence" value="ECO:0007669"/>
    <property type="project" value="InterPro"/>
</dbReference>
<evidence type="ECO:0000256" key="2">
    <source>
        <dbReference type="ARBA" id="ARBA00004533"/>
    </source>
</evidence>
<name>A0A7U6RFL3_PSEPU</name>
<dbReference type="InterPro" id="IPR043128">
    <property type="entry name" value="Rev_trsase/Diguanyl_cyclase"/>
</dbReference>
<protein>
    <submittedName>
        <fullName evidence="6">Diguanylate cyclase</fullName>
    </submittedName>
</protein>
<keyword evidence="3" id="KW-0812">Transmembrane</keyword>
<evidence type="ECO:0000259" key="5">
    <source>
        <dbReference type="PROSITE" id="PS50887"/>
    </source>
</evidence>
<dbReference type="EMBL" id="AP022324">
    <property type="protein sequence ID" value="BBU46851.1"/>
    <property type="molecule type" value="Genomic_DNA"/>
</dbReference>
<proteinExistence type="predicted"/>
<dbReference type="InterPro" id="IPR033417">
    <property type="entry name" value="CHASE8"/>
</dbReference>
<organism evidence="6 7">
    <name type="scientific">Pseudomonas putida</name>
    <name type="common">Arthrobacter siderocapsulatus</name>
    <dbReference type="NCBI Taxonomy" id="303"/>
    <lineage>
        <taxon>Bacteria</taxon>
        <taxon>Pseudomonadati</taxon>
        <taxon>Pseudomonadota</taxon>
        <taxon>Gammaproteobacteria</taxon>
        <taxon>Pseudomonadales</taxon>
        <taxon>Pseudomonadaceae</taxon>
        <taxon>Pseudomonas</taxon>
    </lineage>
</organism>
<gene>
    <name evidence="6" type="primary">tpbB</name>
    <name evidence="6" type="ORF">PPTS312_47660</name>
</gene>
<keyword evidence="3" id="KW-1133">Transmembrane helix</keyword>
<dbReference type="FunFam" id="3.30.70.270:FF:000001">
    <property type="entry name" value="Diguanylate cyclase domain protein"/>
    <property type="match status" value="1"/>
</dbReference>
<sequence>MKPTRKQGVRPTLRSVLGRGHLSVALLAVGLAGISLTLLGVLALRVYANHNLHLIARSINYTVEAAVVFDDSAAANESLALIASNEEVAEAKVFNNEGELLAHWQRGDTGMLGKLEVQVATALLDEPVNLPILHQQQKVGHTELVGQGRSLLLFLLSGLAGILFCTILSALAAQYLSRRLLSNITRPLRGLASVAHAARRERSFDRRVPEAPIAELNELGNDFNALLDELEVWHSHLQSENQTLAHQASHDSLTGLPNRAFFEGRLNRSVRNAARQRDHLALLFLDSDHFKQINDTLGHAVGDEVLISVADRVRAQLREHDLVARLGGDEFAVLLTPLQSRKDAEQIAEKIVASMKLPVQLDSGRSIATSLSVGIAYYPDDGADPASLLNAADAAMYEAKRKRRGHWQVAQTERSASEIKNRS</sequence>
<evidence type="ECO:0000256" key="3">
    <source>
        <dbReference type="SAM" id="Phobius"/>
    </source>
</evidence>
<dbReference type="GO" id="GO:0005886">
    <property type="term" value="C:plasma membrane"/>
    <property type="evidence" value="ECO:0007669"/>
    <property type="project" value="UniProtKB-SubCell"/>
</dbReference>
<dbReference type="CDD" id="cd06225">
    <property type="entry name" value="HAMP"/>
    <property type="match status" value="1"/>
</dbReference>
<feature type="transmembrane region" description="Helical" evidence="3">
    <location>
        <begin position="21"/>
        <end position="44"/>
    </location>
</feature>
<dbReference type="RefSeq" id="WP_025754016.1">
    <property type="nucleotide sequence ID" value="NZ_AP022324.1"/>
</dbReference>
<dbReference type="InterPro" id="IPR003660">
    <property type="entry name" value="HAMP_dom"/>
</dbReference>
<dbReference type="PROSITE" id="PS50887">
    <property type="entry name" value="GGDEF"/>
    <property type="match status" value="1"/>
</dbReference>
<dbReference type="Pfam" id="PF00672">
    <property type="entry name" value="HAMP"/>
    <property type="match status" value="1"/>
</dbReference>
<comment type="subcellular location">
    <subcellularLocation>
        <location evidence="2">Cell inner membrane</location>
    </subcellularLocation>
</comment>
<dbReference type="CDD" id="cd01949">
    <property type="entry name" value="GGDEF"/>
    <property type="match status" value="1"/>
</dbReference>
<dbReference type="Gene3D" id="3.30.70.270">
    <property type="match status" value="1"/>
</dbReference>
<reference evidence="6 7" key="1">
    <citation type="submission" date="2020-01" db="EMBL/GenBank/DDBJ databases">
        <title>Complete Genome Sequence of Pseudomonas putida Strain TS312, Harboring the HdtS type N-acyl-homoserine Lactone Synthase, Isolated from a Paper Mill.</title>
        <authorList>
            <person name="Hosoe A."/>
            <person name="Suenaga T."/>
            <person name="Sugi T."/>
            <person name="Izumi T."/>
            <person name="Nagai N."/>
            <person name="Terada A."/>
        </authorList>
    </citation>
    <scope>NUCLEOTIDE SEQUENCE [LARGE SCALE GENOMIC DNA]</scope>
    <source>
        <strain evidence="6 7">TS312</strain>
    </source>
</reference>